<evidence type="ECO:0000313" key="1">
    <source>
        <dbReference type="EMBL" id="MBD8047401.1"/>
    </source>
</evidence>
<accession>A0ABR8YT23</accession>
<keyword evidence="2" id="KW-1185">Reference proteome</keyword>
<dbReference type="Proteomes" id="UP000627166">
    <property type="component" value="Unassembled WGS sequence"/>
</dbReference>
<comment type="caution">
    <text evidence="1">The sequence shown here is derived from an EMBL/GenBank/DDBJ whole genome shotgun (WGS) entry which is preliminary data.</text>
</comment>
<reference evidence="1 2" key="1">
    <citation type="submission" date="2020-08" db="EMBL/GenBank/DDBJ databases">
        <title>A Genomic Blueprint of the Chicken Gut Microbiome.</title>
        <authorList>
            <person name="Gilroy R."/>
            <person name="Ravi A."/>
            <person name="Getino M."/>
            <person name="Pursley I."/>
            <person name="Horton D.L."/>
            <person name="Alikhan N.-F."/>
            <person name="Baker D."/>
            <person name="Gharbi K."/>
            <person name="Hall N."/>
            <person name="Watson M."/>
            <person name="Adriaenssens E.M."/>
            <person name="Foster-Nyarko E."/>
            <person name="Jarju S."/>
            <person name="Secka A."/>
            <person name="Antonio M."/>
            <person name="Oren A."/>
            <person name="Chaudhuri R."/>
            <person name="La Ragione R.M."/>
            <person name="Hildebrand F."/>
            <person name="Pallen M.J."/>
        </authorList>
    </citation>
    <scope>NUCLEOTIDE SEQUENCE [LARGE SCALE GENOMIC DNA]</scope>
    <source>
        <strain evidence="1 2">N37</strain>
    </source>
</reference>
<organism evidence="1 2">
    <name type="scientific">Clostridium faecium</name>
    <dbReference type="NCBI Taxonomy" id="2762223"/>
    <lineage>
        <taxon>Bacteria</taxon>
        <taxon>Bacillati</taxon>
        <taxon>Bacillota</taxon>
        <taxon>Clostridia</taxon>
        <taxon>Eubacteriales</taxon>
        <taxon>Clostridiaceae</taxon>
        <taxon>Clostridium</taxon>
    </lineage>
</organism>
<proteinExistence type="predicted"/>
<sequence length="240" mass="28720">MGRKNSLSIFDKINISMYDPDRYLKKEVSATYQQHVIMKPTKTGNWTIRYTEPDNNTWSLWYIYDTNVLRNNNSIYESYSNGSFMGKTNTSLSYKTDKKIYAIPSENFKENSIEYSEINMQQLCNEMYDENNNRYVNSFKNFNINDDIYFKDVIEEINYNSNENSTSIKFKYKDELITWKFNGDLTSKYFEGDILSLRFKVVKEYEDNKFTFENINYIVESDSLGLDNVYPDIEEYLYEE</sequence>
<name>A0ABR8YT23_9CLOT</name>
<gene>
    <name evidence="1" type="ORF">H9637_10190</name>
</gene>
<dbReference type="EMBL" id="JACSQB010000076">
    <property type="protein sequence ID" value="MBD8047401.1"/>
    <property type="molecule type" value="Genomic_DNA"/>
</dbReference>
<protein>
    <submittedName>
        <fullName evidence="1">Uncharacterized protein</fullName>
    </submittedName>
</protein>
<evidence type="ECO:0000313" key="2">
    <source>
        <dbReference type="Proteomes" id="UP000627166"/>
    </source>
</evidence>
<dbReference type="RefSeq" id="WP_191740369.1">
    <property type="nucleotide sequence ID" value="NZ_JACSQB010000076.1"/>
</dbReference>